<protein>
    <recommendedName>
        <fullName evidence="1">non-specific serine/threonine protein kinase</fullName>
        <ecNumber evidence="1">2.7.11.1</ecNumber>
    </recommendedName>
</protein>
<dbReference type="GO" id="GO:0005524">
    <property type="term" value="F:ATP binding"/>
    <property type="evidence" value="ECO:0007669"/>
    <property type="project" value="UniProtKB-UniRule"/>
</dbReference>
<feature type="compositionally biased region" description="Basic and acidic residues" evidence="10">
    <location>
        <begin position="136"/>
        <end position="145"/>
    </location>
</feature>
<feature type="region of interest" description="Disordered" evidence="10">
    <location>
        <begin position="170"/>
        <end position="195"/>
    </location>
</feature>
<dbReference type="GO" id="GO:0005829">
    <property type="term" value="C:cytosol"/>
    <property type="evidence" value="ECO:0007669"/>
    <property type="project" value="TreeGrafter"/>
</dbReference>
<comment type="caution">
    <text evidence="12">The sequence shown here is derived from an EMBL/GenBank/DDBJ whole genome shotgun (WGS) entry which is preliminary data.</text>
</comment>
<evidence type="ECO:0000313" key="12">
    <source>
        <dbReference type="EMBL" id="CCH46853.1"/>
    </source>
</evidence>
<reference evidence="12 13" key="1">
    <citation type="journal article" date="2012" name="Eukaryot. Cell">
        <title>Draft genome sequence of Wickerhamomyces ciferrii NRRL Y-1031 F-60-10.</title>
        <authorList>
            <person name="Schneider J."/>
            <person name="Andrea H."/>
            <person name="Blom J."/>
            <person name="Jaenicke S."/>
            <person name="Ruckert C."/>
            <person name="Schorsch C."/>
            <person name="Szczepanowski R."/>
            <person name="Farwick M."/>
            <person name="Goesmann A."/>
            <person name="Puhler A."/>
            <person name="Schaffer S."/>
            <person name="Tauch A."/>
            <person name="Kohler T."/>
            <person name="Brinkrolf K."/>
        </authorList>
    </citation>
    <scope>NUCLEOTIDE SEQUENCE [LARGE SCALE GENOMIC DNA]</scope>
    <source>
        <strain evidence="13">ATCC 14091 / BCRC 22168 / CBS 111 / JCM 3599 / NBRC 0793 / NRRL Y-1031 F-60-10</strain>
    </source>
</reference>
<dbReference type="PROSITE" id="PS00108">
    <property type="entry name" value="PROTEIN_KINASE_ST"/>
    <property type="match status" value="1"/>
</dbReference>
<dbReference type="eggNOG" id="KOG0590">
    <property type="taxonomic scope" value="Eukaryota"/>
</dbReference>
<keyword evidence="3 12" id="KW-0808">Transferase</keyword>
<feature type="compositionally biased region" description="Basic and acidic residues" evidence="10">
    <location>
        <begin position="546"/>
        <end position="560"/>
    </location>
</feature>
<dbReference type="PANTHER" id="PTHR24343:SF515">
    <property type="entry name" value="SERINE_THREONINE-PROTEIN KINASE RTK1-RELATED"/>
    <property type="match status" value="1"/>
</dbReference>
<keyword evidence="4 9" id="KW-0547">Nucleotide-binding</keyword>
<evidence type="ECO:0000259" key="11">
    <source>
        <dbReference type="PROSITE" id="PS50011"/>
    </source>
</evidence>
<dbReference type="InterPro" id="IPR017441">
    <property type="entry name" value="Protein_kinase_ATP_BS"/>
</dbReference>
<dbReference type="EC" id="2.7.11.1" evidence="1"/>
<feature type="compositionally biased region" description="Polar residues" evidence="10">
    <location>
        <begin position="563"/>
        <end position="572"/>
    </location>
</feature>
<evidence type="ECO:0000256" key="3">
    <source>
        <dbReference type="ARBA" id="ARBA00022679"/>
    </source>
</evidence>
<organism evidence="12 13">
    <name type="scientific">Wickerhamomyces ciferrii (strain ATCC 14091 / BCRC 22168 / CBS 111 / JCM 3599 / NBRC 0793 / NRRL Y-1031 F-60-10)</name>
    <name type="common">Yeast</name>
    <name type="synonym">Pichia ciferrii</name>
    <dbReference type="NCBI Taxonomy" id="1206466"/>
    <lineage>
        <taxon>Eukaryota</taxon>
        <taxon>Fungi</taxon>
        <taxon>Dikarya</taxon>
        <taxon>Ascomycota</taxon>
        <taxon>Saccharomycotina</taxon>
        <taxon>Saccharomycetes</taxon>
        <taxon>Phaffomycetales</taxon>
        <taxon>Wickerhamomycetaceae</taxon>
        <taxon>Wickerhamomyces</taxon>
    </lineage>
</organism>
<feature type="compositionally biased region" description="Low complexity" evidence="10">
    <location>
        <begin position="42"/>
        <end position="61"/>
    </location>
</feature>
<evidence type="ECO:0000256" key="4">
    <source>
        <dbReference type="ARBA" id="ARBA00022741"/>
    </source>
</evidence>
<dbReference type="GO" id="GO:0004674">
    <property type="term" value="F:protein serine/threonine kinase activity"/>
    <property type="evidence" value="ECO:0007669"/>
    <property type="project" value="UniProtKB-KW"/>
</dbReference>
<feature type="compositionally biased region" description="Basic and acidic residues" evidence="10">
    <location>
        <begin position="180"/>
        <end position="190"/>
    </location>
</feature>
<evidence type="ECO:0000256" key="9">
    <source>
        <dbReference type="PROSITE-ProRule" id="PRU10141"/>
    </source>
</evidence>
<dbReference type="InParanoid" id="K0L0A9"/>
<feature type="region of interest" description="Disordered" evidence="10">
    <location>
        <begin position="537"/>
        <end position="572"/>
    </location>
</feature>
<dbReference type="AlphaFoldDB" id="K0L0A9"/>
<dbReference type="Gene3D" id="1.10.510.10">
    <property type="entry name" value="Transferase(Phosphotransferase) domain 1"/>
    <property type="match status" value="1"/>
</dbReference>
<name>K0L0A9_WICCF</name>
<feature type="region of interest" description="Disordered" evidence="10">
    <location>
        <begin position="76"/>
        <end position="145"/>
    </location>
</feature>
<dbReference type="EMBL" id="CAIF01000277">
    <property type="protein sequence ID" value="CCH46853.1"/>
    <property type="molecule type" value="Genomic_DNA"/>
</dbReference>
<evidence type="ECO:0000256" key="5">
    <source>
        <dbReference type="ARBA" id="ARBA00022777"/>
    </source>
</evidence>
<evidence type="ECO:0000256" key="2">
    <source>
        <dbReference type="ARBA" id="ARBA00022527"/>
    </source>
</evidence>
<accession>K0L0A9</accession>
<keyword evidence="13" id="KW-1185">Reference proteome</keyword>
<keyword evidence="5 12" id="KW-0418">Kinase</keyword>
<dbReference type="PROSITE" id="PS00107">
    <property type="entry name" value="PROTEIN_KINASE_ATP"/>
    <property type="match status" value="1"/>
</dbReference>
<dbReference type="STRING" id="1206466.K0L0A9"/>
<evidence type="ECO:0000256" key="7">
    <source>
        <dbReference type="ARBA" id="ARBA00047899"/>
    </source>
</evidence>
<evidence type="ECO:0000256" key="1">
    <source>
        <dbReference type="ARBA" id="ARBA00012513"/>
    </source>
</evidence>
<keyword evidence="6 9" id="KW-0067">ATP-binding</keyword>
<dbReference type="PROSITE" id="PS50011">
    <property type="entry name" value="PROTEIN_KINASE_DOM"/>
    <property type="match status" value="1"/>
</dbReference>
<dbReference type="SUPFAM" id="SSF56112">
    <property type="entry name" value="Protein kinase-like (PK-like)"/>
    <property type="match status" value="1"/>
</dbReference>
<dbReference type="InterPro" id="IPR008271">
    <property type="entry name" value="Ser/Thr_kinase_AS"/>
</dbReference>
<comment type="catalytic activity">
    <reaction evidence="8">
        <text>L-seryl-[protein] + ATP = O-phospho-L-seryl-[protein] + ADP + H(+)</text>
        <dbReference type="Rhea" id="RHEA:17989"/>
        <dbReference type="Rhea" id="RHEA-COMP:9863"/>
        <dbReference type="Rhea" id="RHEA-COMP:11604"/>
        <dbReference type="ChEBI" id="CHEBI:15378"/>
        <dbReference type="ChEBI" id="CHEBI:29999"/>
        <dbReference type="ChEBI" id="CHEBI:30616"/>
        <dbReference type="ChEBI" id="CHEBI:83421"/>
        <dbReference type="ChEBI" id="CHEBI:456216"/>
        <dbReference type="EC" id="2.7.11.1"/>
    </reaction>
</comment>
<comment type="catalytic activity">
    <reaction evidence="7">
        <text>L-threonyl-[protein] + ATP = O-phospho-L-threonyl-[protein] + ADP + H(+)</text>
        <dbReference type="Rhea" id="RHEA:46608"/>
        <dbReference type="Rhea" id="RHEA-COMP:11060"/>
        <dbReference type="Rhea" id="RHEA-COMP:11605"/>
        <dbReference type="ChEBI" id="CHEBI:15378"/>
        <dbReference type="ChEBI" id="CHEBI:30013"/>
        <dbReference type="ChEBI" id="CHEBI:30616"/>
        <dbReference type="ChEBI" id="CHEBI:61977"/>
        <dbReference type="ChEBI" id="CHEBI:456216"/>
        <dbReference type="EC" id="2.7.11.1"/>
    </reaction>
</comment>
<proteinExistence type="predicted"/>
<feature type="compositionally biased region" description="Polar residues" evidence="10">
    <location>
        <begin position="95"/>
        <end position="124"/>
    </location>
</feature>
<feature type="compositionally biased region" description="Polar residues" evidence="10">
    <location>
        <begin position="28"/>
        <end position="39"/>
    </location>
</feature>
<gene>
    <name evidence="12" type="ORF">BN7_6455</name>
</gene>
<dbReference type="InterPro" id="IPR000719">
    <property type="entry name" value="Prot_kinase_dom"/>
</dbReference>
<evidence type="ECO:0000256" key="6">
    <source>
        <dbReference type="ARBA" id="ARBA00022840"/>
    </source>
</evidence>
<keyword evidence="2" id="KW-0723">Serine/threonine-protein kinase</keyword>
<dbReference type="HOGENOM" id="CLU_000288_82_3_1"/>
<dbReference type="GO" id="GO:0106310">
    <property type="term" value="F:protein serine kinase activity"/>
    <property type="evidence" value="ECO:0007669"/>
    <property type="project" value="RHEA"/>
</dbReference>
<evidence type="ECO:0000313" key="13">
    <source>
        <dbReference type="Proteomes" id="UP000009328"/>
    </source>
</evidence>
<feature type="domain" description="Protein kinase" evidence="11">
    <location>
        <begin position="238"/>
        <end position="511"/>
    </location>
</feature>
<dbReference type="PANTHER" id="PTHR24343">
    <property type="entry name" value="SERINE/THREONINE KINASE"/>
    <property type="match status" value="1"/>
</dbReference>
<dbReference type="Pfam" id="PF00069">
    <property type="entry name" value="Pkinase"/>
    <property type="match status" value="1"/>
</dbReference>
<evidence type="ECO:0000256" key="8">
    <source>
        <dbReference type="ARBA" id="ARBA00048679"/>
    </source>
</evidence>
<dbReference type="FunCoup" id="K0L0A9">
    <property type="interactions" value="218"/>
</dbReference>
<dbReference type="InterPro" id="IPR011009">
    <property type="entry name" value="Kinase-like_dom_sf"/>
</dbReference>
<evidence type="ECO:0000256" key="10">
    <source>
        <dbReference type="SAM" id="MobiDB-lite"/>
    </source>
</evidence>
<feature type="region of interest" description="Disordered" evidence="10">
    <location>
        <begin position="28"/>
        <end position="61"/>
    </location>
</feature>
<sequence length="572" mass="64593">MTEKDKYEDGSILINDQVQNLNIRNVNSTSSNQSYQNPKHLSPSQSSIISNASNESHSKSLLHSAKSKLKLFGLGGSGGSNSSGVNSNKDLKLTPKTSKSSIFSPKIQSKSPNGSIMASPQQSNDPHHHQYQQQIHHHEPPHELKSKPLRLKRFFKKTAKPKDTVKKIIPDHHNHHHHNNHIESNEKHSDQTMPSNKHTIANYIDQLNQSEGLNSPSPSSTKLLFDTDNASELMDKYGIPGKVLGEGAGGSVSVVERSDGKLYAVKKFRPKNDRETESDYSKKVTSEFCIGSTLKHQNVIQTLDMMKEGSSFLVVMEFAPFDFFTIVMSGLMTKHEIFCCFKQITNGTAYLHSMGLAHRDLKLDNCVVSKTGIIKLIDFGSAVVFKYPYESEIVKAKGVVGSDPYLAPEVLVERYYDPRPVDIWSIAIMFCCMTLRRFPWKAPKQSDNSFKLFTTIPEIDPENPNHKSRSKGPYRLLRLLPHASRELIGLMLELDPKKRLLIDDVVNNQWFKSIECCEINDQDELIKKSETHKHHLVTEDELNEIQQKKQQEKQKQEVKNNETSNQAVKVGG</sequence>
<dbReference type="SMART" id="SM00220">
    <property type="entry name" value="S_TKc"/>
    <property type="match status" value="1"/>
</dbReference>
<dbReference type="Proteomes" id="UP000009328">
    <property type="component" value="Unassembled WGS sequence"/>
</dbReference>
<feature type="binding site" evidence="9">
    <location>
        <position position="267"/>
    </location>
    <ligand>
        <name>ATP</name>
        <dbReference type="ChEBI" id="CHEBI:30616"/>
    </ligand>
</feature>